<dbReference type="Pfam" id="PF02397">
    <property type="entry name" value="Bac_transf"/>
    <property type="match status" value="1"/>
</dbReference>
<protein>
    <submittedName>
        <fullName evidence="4">Sugar transferase</fullName>
    </submittedName>
</protein>
<dbReference type="Gene3D" id="3.40.50.2300">
    <property type="match status" value="1"/>
</dbReference>
<feature type="domain" description="Bacterial sugar transferase" evidence="3">
    <location>
        <begin position="119"/>
        <end position="321"/>
    </location>
</feature>
<dbReference type="EMBL" id="JAERQG010000004">
    <property type="protein sequence ID" value="MBL0766841.1"/>
    <property type="molecule type" value="Genomic_DNA"/>
</dbReference>
<dbReference type="InterPro" id="IPR003362">
    <property type="entry name" value="Bact_transf"/>
</dbReference>
<dbReference type="SUPFAM" id="SSF52172">
    <property type="entry name" value="CheY-like"/>
    <property type="match status" value="1"/>
</dbReference>
<evidence type="ECO:0000313" key="5">
    <source>
        <dbReference type="Proteomes" id="UP000642920"/>
    </source>
</evidence>
<evidence type="ECO:0000259" key="3">
    <source>
        <dbReference type="Pfam" id="PF02397"/>
    </source>
</evidence>
<dbReference type="InterPro" id="IPR011006">
    <property type="entry name" value="CheY-like_superfamily"/>
</dbReference>
<evidence type="ECO:0000256" key="1">
    <source>
        <dbReference type="ARBA" id="ARBA00006464"/>
    </source>
</evidence>
<dbReference type="PANTHER" id="PTHR30576">
    <property type="entry name" value="COLANIC BIOSYNTHESIS UDP-GLUCOSE LIPID CARRIER TRANSFERASE"/>
    <property type="match status" value="1"/>
</dbReference>
<keyword evidence="2" id="KW-0812">Transmembrane</keyword>
<dbReference type="GO" id="GO:0016780">
    <property type="term" value="F:phosphotransferase activity, for other substituted phosphate groups"/>
    <property type="evidence" value="ECO:0007669"/>
    <property type="project" value="TreeGrafter"/>
</dbReference>
<keyword evidence="5" id="KW-1185">Reference proteome</keyword>
<feature type="transmembrane region" description="Helical" evidence="2">
    <location>
        <begin position="124"/>
        <end position="145"/>
    </location>
</feature>
<dbReference type="PANTHER" id="PTHR30576:SF0">
    <property type="entry name" value="UNDECAPRENYL-PHOSPHATE N-ACETYLGALACTOSAMINYL 1-PHOSPHATE TRANSFERASE-RELATED"/>
    <property type="match status" value="1"/>
</dbReference>
<sequence length="326" mass="37291">MTPTESVKYLEHVASAESPDAIIYTSEYNDRLFYENLVKLAYLLKERNFNTPIIIVNNDADKDFKKKILQFGADDCISSNFEPEKLNYWIDFLKLFKKLAKENSTEKDQFSDVKISFEKRMFDILVSGVLLLVASPIMLLIALIIKLESKGPVFYISKRAGMGYKVFNFLKFRSMSTGADKELSKLLHLNQYSGGVEVKDENGSNPVFFKIKNDPRITRFGKFLRDTSLDELPQLINVLKGDMSIVGNRPLPLYEAQQLTKDQAALRFMAPAGITGLWQVTKRGKSEMSEQERIDLDMSYAKNHSFMFDIKLLLKTVPALFQEEAV</sequence>
<evidence type="ECO:0000256" key="2">
    <source>
        <dbReference type="SAM" id="Phobius"/>
    </source>
</evidence>
<organism evidence="4 5">
    <name type="scientific">Marivirga atlantica</name>
    <dbReference type="NCBI Taxonomy" id="1548457"/>
    <lineage>
        <taxon>Bacteria</taxon>
        <taxon>Pseudomonadati</taxon>
        <taxon>Bacteroidota</taxon>
        <taxon>Cytophagia</taxon>
        <taxon>Cytophagales</taxon>
        <taxon>Marivirgaceae</taxon>
        <taxon>Marivirga</taxon>
    </lineage>
</organism>
<dbReference type="Proteomes" id="UP000642920">
    <property type="component" value="Unassembled WGS sequence"/>
</dbReference>
<keyword evidence="2" id="KW-1133">Transmembrane helix</keyword>
<keyword evidence="4" id="KW-0808">Transferase</keyword>
<accession>A0A937AD89</accession>
<gene>
    <name evidence="4" type="ORF">JKP34_16350</name>
</gene>
<proteinExistence type="inferred from homology"/>
<evidence type="ECO:0000313" key="4">
    <source>
        <dbReference type="EMBL" id="MBL0766841.1"/>
    </source>
</evidence>
<keyword evidence="2" id="KW-0472">Membrane</keyword>
<reference evidence="4" key="1">
    <citation type="submission" date="2021-01" db="EMBL/GenBank/DDBJ databases">
        <title>Marivirga sp. nov., isolated from intertidal surface sediments.</title>
        <authorList>
            <person name="Zhang M."/>
        </authorList>
    </citation>
    <scope>NUCLEOTIDE SEQUENCE</scope>
    <source>
        <strain evidence="4">SM1354</strain>
    </source>
</reference>
<comment type="caution">
    <text evidence="4">The sequence shown here is derived from an EMBL/GenBank/DDBJ whole genome shotgun (WGS) entry which is preliminary data.</text>
</comment>
<comment type="similarity">
    <text evidence="1">Belongs to the bacterial sugar transferase family.</text>
</comment>
<dbReference type="AlphaFoldDB" id="A0A937AD89"/>
<name>A0A937AD89_9BACT</name>